<keyword evidence="5" id="KW-0472">Membrane</keyword>
<dbReference type="GO" id="GO:0045059">
    <property type="term" value="P:positive thymic T cell selection"/>
    <property type="evidence" value="ECO:0007669"/>
    <property type="project" value="TreeGrafter"/>
</dbReference>
<evidence type="ECO:0000313" key="7">
    <source>
        <dbReference type="EMBL" id="RVE64359.1"/>
    </source>
</evidence>
<accession>A0A3S2MQC9</accession>
<feature type="compositionally biased region" description="Polar residues" evidence="4">
    <location>
        <begin position="149"/>
        <end position="163"/>
    </location>
</feature>
<protein>
    <recommendedName>
        <fullName evidence="9">CD3 gamma/delta subunit Ig-like domain-containing protein</fullName>
    </recommendedName>
</protein>
<evidence type="ECO:0000256" key="1">
    <source>
        <dbReference type="ARBA" id="ARBA00004251"/>
    </source>
</evidence>
<reference evidence="7 8" key="2">
    <citation type="submission" date="2019-01" db="EMBL/GenBank/DDBJ databases">
        <title>A chromosome length genome reference of the Java medaka (oryzias javanicus).</title>
        <authorList>
            <person name="Herpin A."/>
            <person name="Takehana Y."/>
            <person name="Naruse K."/>
            <person name="Ansai S."/>
            <person name="Kawaguchi M."/>
        </authorList>
    </citation>
    <scope>NUCLEOTIDE SEQUENCE [LARGE SCALE GENOMIC DNA]</scope>
    <source>
        <strain evidence="7">RS831</strain>
        <tissue evidence="7">Whole body</tissue>
    </source>
</reference>
<feature type="chain" id="PRO_5018769063" description="CD3 gamma/delta subunit Ig-like domain-containing protein" evidence="6">
    <location>
        <begin position="23"/>
        <end position="174"/>
    </location>
</feature>
<sequence length="174" mass="19207">MTGVQSTFVVLLLCAVTLEAQGDSKGGVQFNQNKVTLTCPSDSSNWGPKLSNTGGTYEFTYQKPVEHYCIYSDQKYFFYVKGKGCENCFELEGWLLGAAIIGDVVVTTILMTIIYKCTKKKTGDQPAQTIAPSAPPLNYPQGHRGRHVPSNQTYEKLNHQTRSPDVYSSVHKTG</sequence>
<dbReference type="InterPro" id="IPR015484">
    <property type="entry name" value="CD3_esu/gsu/dsu"/>
</dbReference>
<proteinExistence type="predicted"/>
<feature type="region of interest" description="Disordered" evidence="4">
    <location>
        <begin position="124"/>
        <end position="174"/>
    </location>
</feature>
<dbReference type="PANTHER" id="PTHR10570">
    <property type="entry name" value="T-CELL SURFACE GLYCOPROTEIN CD3 GAMMA CHAIN / DELTA CHAIN"/>
    <property type="match status" value="1"/>
</dbReference>
<evidence type="ECO:0000256" key="5">
    <source>
        <dbReference type="SAM" id="Phobius"/>
    </source>
</evidence>
<feature type="transmembrane region" description="Helical" evidence="5">
    <location>
        <begin position="94"/>
        <end position="115"/>
    </location>
</feature>
<reference evidence="7 8" key="1">
    <citation type="submission" date="2018-11" db="EMBL/GenBank/DDBJ databases">
        <authorList>
            <person name="Lopez-Roques C."/>
            <person name="Donnadieu C."/>
            <person name="Bouchez O."/>
            <person name="Klopp C."/>
            <person name="Cabau C."/>
            <person name="Zahm M."/>
        </authorList>
    </citation>
    <scope>NUCLEOTIDE SEQUENCE [LARGE SCALE GENOMIC DNA]</scope>
    <source>
        <strain evidence="7">RS831</strain>
        <tissue evidence="7">Whole body</tissue>
    </source>
</reference>
<evidence type="ECO:0000256" key="6">
    <source>
        <dbReference type="SAM" id="SignalP"/>
    </source>
</evidence>
<evidence type="ECO:0000313" key="8">
    <source>
        <dbReference type="Proteomes" id="UP000283210"/>
    </source>
</evidence>
<evidence type="ECO:0008006" key="9">
    <source>
        <dbReference type="Google" id="ProtNLM"/>
    </source>
</evidence>
<dbReference type="Proteomes" id="UP000283210">
    <property type="component" value="Chromosome 13"/>
</dbReference>
<keyword evidence="3 6" id="KW-0732">Signal</keyword>
<dbReference type="GO" id="GO:0007166">
    <property type="term" value="P:cell surface receptor signaling pathway"/>
    <property type="evidence" value="ECO:0007669"/>
    <property type="project" value="TreeGrafter"/>
</dbReference>
<evidence type="ECO:0000256" key="4">
    <source>
        <dbReference type="SAM" id="MobiDB-lite"/>
    </source>
</evidence>
<keyword evidence="2" id="KW-1003">Cell membrane</keyword>
<feature type="signal peptide" evidence="6">
    <location>
        <begin position="1"/>
        <end position="22"/>
    </location>
</feature>
<keyword evidence="8" id="KW-1185">Reference proteome</keyword>
<comment type="subcellular location">
    <subcellularLocation>
        <location evidence="1">Cell membrane</location>
        <topology evidence="1">Single-pass type I membrane protein</topology>
    </subcellularLocation>
</comment>
<organism evidence="7 8">
    <name type="scientific">Oryzias javanicus</name>
    <name type="common">Javanese ricefish</name>
    <name type="synonym">Aplocheilus javanicus</name>
    <dbReference type="NCBI Taxonomy" id="123683"/>
    <lineage>
        <taxon>Eukaryota</taxon>
        <taxon>Metazoa</taxon>
        <taxon>Chordata</taxon>
        <taxon>Craniata</taxon>
        <taxon>Vertebrata</taxon>
        <taxon>Euteleostomi</taxon>
        <taxon>Actinopterygii</taxon>
        <taxon>Neopterygii</taxon>
        <taxon>Teleostei</taxon>
        <taxon>Neoteleostei</taxon>
        <taxon>Acanthomorphata</taxon>
        <taxon>Ovalentaria</taxon>
        <taxon>Atherinomorphae</taxon>
        <taxon>Beloniformes</taxon>
        <taxon>Adrianichthyidae</taxon>
        <taxon>Oryziinae</taxon>
        <taxon>Oryzias</taxon>
    </lineage>
</organism>
<keyword evidence="5" id="KW-1133">Transmembrane helix</keyword>
<keyword evidence="5" id="KW-0812">Transmembrane</keyword>
<dbReference type="OrthoDB" id="9947847at2759"/>
<dbReference type="PANTHER" id="PTHR10570:SF9">
    <property type="entry name" value="T-CELL SURFACE GLYCOPROTEIN CD3 EPSILON CHAIN"/>
    <property type="match status" value="1"/>
</dbReference>
<dbReference type="GO" id="GO:0009897">
    <property type="term" value="C:external side of plasma membrane"/>
    <property type="evidence" value="ECO:0007669"/>
    <property type="project" value="TreeGrafter"/>
</dbReference>
<dbReference type="GO" id="GO:0042105">
    <property type="term" value="C:alpha-beta T cell receptor complex"/>
    <property type="evidence" value="ECO:0007669"/>
    <property type="project" value="TreeGrafter"/>
</dbReference>
<evidence type="ECO:0000256" key="2">
    <source>
        <dbReference type="ARBA" id="ARBA00022475"/>
    </source>
</evidence>
<name>A0A3S2MQC9_ORYJA</name>
<dbReference type="OMA" id="RVVLTCP"/>
<gene>
    <name evidence="7" type="ORF">OJAV_G00125090</name>
</gene>
<dbReference type="AlphaFoldDB" id="A0A3S2MQC9"/>
<dbReference type="GO" id="GO:0004888">
    <property type="term" value="F:transmembrane signaling receptor activity"/>
    <property type="evidence" value="ECO:0007669"/>
    <property type="project" value="TreeGrafter"/>
</dbReference>
<evidence type="ECO:0000256" key="3">
    <source>
        <dbReference type="ARBA" id="ARBA00022729"/>
    </source>
</evidence>
<dbReference type="EMBL" id="CM012449">
    <property type="protein sequence ID" value="RVE64359.1"/>
    <property type="molecule type" value="Genomic_DNA"/>
</dbReference>